<evidence type="ECO:0000313" key="2">
    <source>
        <dbReference type="EMBL" id="WEK54853.1"/>
    </source>
</evidence>
<accession>A0AA95EWR5</accession>
<feature type="domain" description="DinB-like" evidence="1">
    <location>
        <begin position="14"/>
        <end position="155"/>
    </location>
</feature>
<dbReference type="EMBL" id="CP119317">
    <property type="protein sequence ID" value="WEK54853.1"/>
    <property type="molecule type" value="Genomic_DNA"/>
</dbReference>
<organism evidence="2 3">
    <name type="scientific">Candidatus Cohnella colombiensis</name>
    <dbReference type="NCBI Taxonomy" id="3121368"/>
    <lineage>
        <taxon>Bacteria</taxon>
        <taxon>Bacillati</taxon>
        <taxon>Bacillota</taxon>
        <taxon>Bacilli</taxon>
        <taxon>Bacillales</taxon>
        <taxon>Paenibacillaceae</taxon>
        <taxon>Cohnella</taxon>
    </lineage>
</organism>
<sequence>MSDQMLIETYKDDLQKYSPEQLRYKAEQRVWSIGQMYDHLILVALEYLDNVETCKAADVKQPLGKTEAGEELFSLGGFPPVKIKLPDHLDLPSNSESKEELTVGLDQLQQKMMEWEDKVDTVNPDYKVVHNGFGWLNAREWFDLIGMHFRHHLRQKDELEQRLGL</sequence>
<dbReference type="Pfam" id="PF12867">
    <property type="entry name" value="DinB_2"/>
    <property type="match status" value="1"/>
</dbReference>
<protein>
    <submittedName>
        <fullName evidence="2">DinB family protein</fullName>
    </submittedName>
</protein>
<dbReference type="Proteomes" id="UP001178662">
    <property type="component" value="Chromosome"/>
</dbReference>
<dbReference type="InterPro" id="IPR024775">
    <property type="entry name" value="DinB-like"/>
</dbReference>
<dbReference type="Gene3D" id="1.20.120.450">
    <property type="entry name" value="dinb family like domain"/>
    <property type="match status" value="1"/>
</dbReference>
<keyword evidence="3" id="KW-1185">Reference proteome</keyword>
<dbReference type="SUPFAM" id="SSF109854">
    <property type="entry name" value="DinB/YfiT-like putative metalloenzymes"/>
    <property type="match status" value="1"/>
</dbReference>
<name>A0AA95EWR5_9BACL</name>
<reference evidence="2" key="1">
    <citation type="submission" date="2023-03" db="EMBL/GenBank/DDBJ databases">
        <title>Andean soil-derived lignocellulolytic bacterial consortium as a source of novel taxa and putative plastic-active enzymes.</title>
        <authorList>
            <person name="Diaz-Garcia L."/>
            <person name="Chuvochina M."/>
            <person name="Feuerriegel G."/>
            <person name="Bunk B."/>
            <person name="Sproer C."/>
            <person name="Streit W.R."/>
            <person name="Rodriguez L.M."/>
            <person name="Overmann J."/>
            <person name="Jimenez D.J."/>
        </authorList>
    </citation>
    <scope>NUCLEOTIDE SEQUENCE</scope>
    <source>
        <strain evidence="2">MAG 2441</strain>
    </source>
</reference>
<proteinExistence type="predicted"/>
<gene>
    <name evidence="2" type="ORF">P0Y55_01880</name>
</gene>
<dbReference type="InterPro" id="IPR034660">
    <property type="entry name" value="DinB/YfiT-like"/>
</dbReference>
<dbReference type="AlphaFoldDB" id="A0AA95EWR5"/>
<evidence type="ECO:0000313" key="3">
    <source>
        <dbReference type="Proteomes" id="UP001178662"/>
    </source>
</evidence>
<evidence type="ECO:0000259" key="1">
    <source>
        <dbReference type="Pfam" id="PF12867"/>
    </source>
</evidence>